<name>A0A6C2YLD6_9BACT</name>
<evidence type="ECO:0000259" key="4">
    <source>
        <dbReference type="PROSITE" id="PS50949"/>
    </source>
</evidence>
<dbReference type="Proteomes" id="UP000464378">
    <property type="component" value="Chromosome"/>
</dbReference>
<keyword evidence="3" id="KW-0804">Transcription</keyword>
<dbReference type="Gene3D" id="1.20.120.530">
    <property type="entry name" value="GntR ligand-binding domain-like"/>
    <property type="match status" value="1"/>
</dbReference>
<dbReference type="Gene3D" id="1.10.10.10">
    <property type="entry name" value="Winged helix-like DNA-binding domain superfamily/Winged helix DNA-binding domain"/>
    <property type="match status" value="1"/>
</dbReference>
<dbReference type="CDD" id="cd07377">
    <property type="entry name" value="WHTH_GntR"/>
    <property type="match status" value="1"/>
</dbReference>
<dbReference type="InterPro" id="IPR000524">
    <property type="entry name" value="Tscrpt_reg_HTH_GntR"/>
</dbReference>
<dbReference type="EMBL" id="LR586016">
    <property type="protein sequence ID" value="VIP01933.1"/>
    <property type="molecule type" value="Genomic_DNA"/>
</dbReference>
<evidence type="ECO:0000256" key="1">
    <source>
        <dbReference type="ARBA" id="ARBA00023015"/>
    </source>
</evidence>
<accession>A0A6C2YLD6</accession>
<dbReference type="Pfam" id="PF00392">
    <property type="entry name" value="GntR"/>
    <property type="match status" value="1"/>
</dbReference>
<organism evidence="5">
    <name type="scientific">Tuwongella immobilis</name>
    <dbReference type="NCBI Taxonomy" id="692036"/>
    <lineage>
        <taxon>Bacteria</taxon>
        <taxon>Pseudomonadati</taxon>
        <taxon>Planctomycetota</taxon>
        <taxon>Planctomycetia</taxon>
        <taxon>Gemmatales</taxon>
        <taxon>Gemmataceae</taxon>
        <taxon>Tuwongella</taxon>
    </lineage>
</organism>
<reference evidence="5" key="1">
    <citation type="submission" date="2019-04" db="EMBL/GenBank/DDBJ databases">
        <authorList>
            <consortium name="Science for Life Laboratories"/>
        </authorList>
    </citation>
    <scope>NUCLEOTIDE SEQUENCE</scope>
    <source>
        <strain evidence="5">MBLW1</strain>
    </source>
</reference>
<dbReference type="KEGG" id="tim:GMBLW1_20270"/>
<protein>
    <recommendedName>
        <fullName evidence="4">HTH gntR-type domain-containing protein</fullName>
    </recommendedName>
</protein>
<dbReference type="InterPro" id="IPR008920">
    <property type="entry name" value="TF_FadR/GntR_C"/>
</dbReference>
<dbReference type="InterPro" id="IPR036390">
    <property type="entry name" value="WH_DNA-bd_sf"/>
</dbReference>
<dbReference type="SUPFAM" id="SSF46785">
    <property type="entry name" value="Winged helix' DNA-binding domain"/>
    <property type="match status" value="1"/>
</dbReference>
<dbReference type="RefSeq" id="WP_162657168.1">
    <property type="nucleotide sequence ID" value="NZ_LR593887.1"/>
</dbReference>
<evidence type="ECO:0000313" key="6">
    <source>
        <dbReference type="Proteomes" id="UP000464378"/>
    </source>
</evidence>
<dbReference type="AlphaFoldDB" id="A0A6C2YLD6"/>
<dbReference type="PANTHER" id="PTHR43537:SF5">
    <property type="entry name" value="UXU OPERON TRANSCRIPTIONAL REGULATOR"/>
    <property type="match status" value="1"/>
</dbReference>
<dbReference type="PROSITE" id="PS50949">
    <property type="entry name" value="HTH_GNTR"/>
    <property type="match status" value="1"/>
</dbReference>
<dbReference type="InterPro" id="IPR011711">
    <property type="entry name" value="GntR_C"/>
</dbReference>
<keyword evidence="1" id="KW-0805">Transcription regulation</keyword>
<evidence type="ECO:0000256" key="3">
    <source>
        <dbReference type="ARBA" id="ARBA00023163"/>
    </source>
</evidence>
<dbReference type="SUPFAM" id="SSF48008">
    <property type="entry name" value="GntR ligand-binding domain-like"/>
    <property type="match status" value="2"/>
</dbReference>
<dbReference type="PANTHER" id="PTHR43537">
    <property type="entry name" value="TRANSCRIPTIONAL REGULATOR, GNTR FAMILY"/>
    <property type="match status" value="1"/>
</dbReference>
<proteinExistence type="predicted"/>
<dbReference type="SMART" id="SM00345">
    <property type="entry name" value="HTH_GNTR"/>
    <property type="match status" value="1"/>
</dbReference>
<keyword evidence="2" id="KW-0238">DNA-binding</keyword>
<dbReference type="Pfam" id="PF07729">
    <property type="entry name" value="FCD"/>
    <property type="match status" value="1"/>
</dbReference>
<dbReference type="GO" id="GO:0003700">
    <property type="term" value="F:DNA-binding transcription factor activity"/>
    <property type="evidence" value="ECO:0007669"/>
    <property type="project" value="InterPro"/>
</dbReference>
<dbReference type="EMBL" id="LR593887">
    <property type="protein sequence ID" value="VTR99887.1"/>
    <property type="molecule type" value="Genomic_DNA"/>
</dbReference>
<dbReference type="InterPro" id="IPR036388">
    <property type="entry name" value="WH-like_DNA-bd_sf"/>
</dbReference>
<gene>
    <name evidence="5" type="ORF">GMBLW1_20270</name>
</gene>
<dbReference type="InParanoid" id="A0A6C2YLD6"/>
<evidence type="ECO:0000256" key="2">
    <source>
        <dbReference type="ARBA" id="ARBA00023125"/>
    </source>
</evidence>
<keyword evidence="6" id="KW-1185">Reference proteome</keyword>
<dbReference type="GO" id="GO:0003677">
    <property type="term" value="F:DNA binding"/>
    <property type="evidence" value="ECO:0007669"/>
    <property type="project" value="UniProtKB-KW"/>
</dbReference>
<sequence>MENATLSQRVYEQIRQRLRAGTLKPGARLVNRTLAAELGTSTIPVREAISRLISEGLVDATPGGGAFVRTPDPNELAELYDVREVLEVLAAGEATRYVSETMIVEFRGICQQFRQIADAIAESTASTEVASATAKKHATREQLDRWLDVEEAFHTRLVAASRNRWLAKTVQSVRVLSDLFAAQRLVPELLTAEVADATARDHAEFLEILRNRDVDHAKAWMVLHIRTGRATVLGQLANAPGSRSGFRPSTPGEIA</sequence>
<feature type="domain" description="HTH gntR-type" evidence="4">
    <location>
        <begin position="4"/>
        <end position="71"/>
    </location>
</feature>
<dbReference type="SMART" id="SM00895">
    <property type="entry name" value="FCD"/>
    <property type="match status" value="1"/>
</dbReference>
<evidence type="ECO:0000313" key="5">
    <source>
        <dbReference type="EMBL" id="VIP01933.1"/>
    </source>
</evidence>